<evidence type="ECO:0000256" key="2">
    <source>
        <dbReference type="ARBA" id="ARBA00010617"/>
    </source>
</evidence>
<keyword evidence="8" id="KW-0472">Membrane</keyword>
<evidence type="ECO:0008006" key="11">
    <source>
        <dbReference type="Google" id="ProtNLM"/>
    </source>
</evidence>
<evidence type="ECO:0000256" key="1">
    <source>
        <dbReference type="ARBA" id="ARBA00001971"/>
    </source>
</evidence>
<dbReference type="EMBL" id="SWKU01000033">
    <property type="protein sequence ID" value="KAF2995387.1"/>
    <property type="molecule type" value="Genomic_DNA"/>
</dbReference>
<name>A0A9P4T6L1_CURKU</name>
<keyword evidence="8" id="KW-1133">Transmembrane helix</keyword>
<proteinExistence type="inferred from homology"/>
<sequence length="468" mass="52566">MAYSAKHFVAKSLDKYGDGTPFYIDAAGVKMLVVLDPSHVKKALLSPDLSGNAFVHNRLMRPLLGSPQEAVDYYQTPGHNMDRLVMLQIRKHLAGTELISMDKKLQEVLEKRVDHAAAATAEQNYVDIPDLYIFFMTQLTLAIGEALLGSAMIESYPRFVEDLWTFMESTDILLLGLPRCFAPAAHGARDRLLEHIKAWGRKSDAMRAKDAVKKTWDPVAGSTLLQEREQMFASLPGHGDDGRAAQTLGLLFASTSFLVPVTFWFLYEVLRDQNLHQRVLKELQQYQGTDPSAIDFAHLATSPFLQSLHSESIRFYTRNAVAREVTAPIFQLDDRYVVEKGTPVLIPSAFAARYTSEWARTRPQAVKRPLTEFWPERFLTPDAKGARYSDVGLSGNWTSFGGGEHKCPGRFFARDIALVTLAIFLGKYEIEVVDPQGARKFDPVWNEIAFGTMVPKGPIAARMRRRKV</sequence>
<keyword evidence="5 6" id="KW-0408">Iron</keyword>
<keyword evidence="7" id="KW-0503">Monooxygenase</keyword>
<comment type="cofactor">
    <cofactor evidence="1 6">
        <name>heme</name>
        <dbReference type="ChEBI" id="CHEBI:30413"/>
    </cofactor>
</comment>
<dbReference type="AlphaFoldDB" id="A0A9P4T6L1"/>
<dbReference type="Gene3D" id="1.10.630.10">
    <property type="entry name" value="Cytochrome P450"/>
    <property type="match status" value="1"/>
</dbReference>
<dbReference type="InterPro" id="IPR036396">
    <property type="entry name" value="Cyt_P450_sf"/>
</dbReference>
<dbReference type="PANTHER" id="PTHR24304:SF2">
    <property type="entry name" value="24-HYDROXYCHOLESTEROL 7-ALPHA-HYDROXYLASE"/>
    <property type="match status" value="1"/>
</dbReference>
<dbReference type="GO" id="GO:0020037">
    <property type="term" value="F:heme binding"/>
    <property type="evidence" value="ECO:0007669"/>
    <property type="project" value="InterPro"/>
</dbReference>
<dbReference type="Proteomes" id="UP000801428">
    <property type="component" value="Unassembled WGS sequence"/>
</dbReference>
<dbReference type="InterPro" id="IPR017972">
    <property type="entry name" value="Cyt_P450_CS"/>
</dbReference>
<keyword evidence="3 6" id="KW-0349">Heme</keyword>
<dbReference type="GO" id="GO:0008395">
    <property type="term" value="F:steroid hydroxylase activity"/>
    <property type="evidence" value="ECO:0007669"/>
    <property type="project" value="TreeGrafter"/>
</dbReference>
<feature type="binding site" description="axial binding residue" evidence="6">
    <location>
        <position position="407"/>
    </location>
    <ligand>
        <name>heme</name>
        <dbReference type="ChEBI" id="CHEBI:30413"/>
    </ligand>
    <ligandPart>
        <name>Fe</name>
        <dbReference type="ChEBI" id="CHEBI:18248"/>
    </ligandPart>
</feature>
<organism evidence="9 10">
    <name type="scientific">Curvularia kusanoi</name>
    <name type="common">Cochliobolus kusanoi</name>
    <dbReference type="NCBI Taxonomy" id="90978"/>
    <lineage>
        <taxon>Eukaryota</taxon>
        <taxon>Fungi</taxon>
        <taxon>Dikarya</taxon>
        <taxon>Ascomycota</taxon>
        <taxon>Pezizomycotina</taxon>
        <taxon>Dothideomycetes</taxon>
        <taxon>Pleosporomycetidae</taxon>
        <taxon>Pleosporales</taxon>
        <taxon>Pleosporineae</taxon>
        <taxon>Pleosporaceae</taxon>
        <taxon>Curvularia</taxon>
    </lineage>
</organism>
<keyword evidence="10" id="KW-1185">Reference proteome</keyword>
<accession>A0A9P4T6L1</accession>
<dbReference type="PANTHER" id="PTHR24304">
    <property type="entry name" value="CYTOCHROME P450 FAMILY 7"/>
    <property type="match status" value="1"/>
</dbReference>
<dbReference type="SUPFAM" id="SSF48264">
    <property type="entry name" value="Cytochrome P450"/>
    <property type="match status" value="1"/>
</dbReference>
<evidence type="ECO:0000313" key="10">
    <source>
        <dbReference type="Proteomes" id="UP000801428"/>
    </source>
</evidence>
<dbReference type="Pfam" id="PF00067">
    <property type="entry name" value="p450"/>
    <property type="match status" value="1"/>
</dbReference>
<keyword evidence="7" id="KW-0560">Oxidoreductase</keyword>
<dbReference type="InterPro" id="IPR001128">
    <property type="entry name" value="Cyt_P450"/>
</dbReference>
<dbReference type="PROSITE" id="PS00086">
    <property type="entry name" value="CYTOCHROME_P450"/>
    <property type="match status" value="1"/>
</dbReference>
<reference evidence="9" key="1">
    <citation type="submission" date="2019-04" db="EMBL/GenBank/DDBJ databases">
        <title>Sequencing of skin fungus with MAO and IRED activity.</title>
        <authorList>
            <person name="Marsaioli A.J."/>
            <person name="Bonatto J.M.C."/>
            <person name="Reis Junior O."/>
        </authorList>
    </citation>
    <scope>NUCLEOTIDE SEQUENCE</scope>
    <source>
        <strain evidence="9">30M1</strain>
    </source>
</reference>
<keyword evidence="4 6" id="KW-0479">Metal-binding</keyword>
<comment type="caution">
    <text evidence="9">The sequence shown here is derived from an EMBL/GenBank/DDBJ whole genome shotgun (WGS) entry which is preliminary data.</text>
</comment>
<protein>
    <recommendedName>
        <fullName evidence="11">Cytochrome P450</fullName>
    </recommendedName>
</protein>
<dbReference type="InterPro" id="IPR002403">
    <property type="entry name" value="Cyt_P450_E_grp-IV"/>
</dbReference>
<dbReference type="CDD" id="cd11040">
    <property type="entry name" value="CYP7_CYP8-like"/>
    <property type="match status" value="1"/>
</dbReference>
<evidence type="ECO:0000256" key="5">
    <source>
        <dbReference type="ARBA" id="ARBA00023004"/>
    </source>
</evidence>
<dbReference type="OrthoDB" id="3366823at2759"/>
<dbReference type="GO" id="GO:0016705">
    <property type="term" value="F:oxidoreductase activity, acting on paired donors, with incorporation or reduction of molecular oxygen"/>
    <property type="evidence" value="ECO:0007669"/>
    <property type="project" value="InterPro"/>
</dbReference>
<evidence type="ECO:0000256" key="4">
    <source>
        <dbReference type="ARBA" id="ARBA00022723"/>
    </source>
</evidence>
<dbReference type="GO" id="GO:0005506">
    <property type="term" value="F:iron ion binding"/>
    <property type="evidence" value="ECO:0007669"/>
    <property type="project" value="InterPro"/>
</dbReference>
<dbReference type="InterPro" id="IPR050529">
    <property type="entry name" value="CYP450_sterol_14alpha_dmase"/>
</dbReference>
<feature type="transmembrane region" description="Helical" evidence="8">
    <location>
        <begin position="248"/>
        <end position="267"/>
    </location>
</feature>
<evidence type="ECO:0000256" key="6">
    <source>
        <dbReference type="PIRSR" id="PIRSR602403-1"/>
    </source>
</evidence>
<evidence type="ECO:0000256" key="7">
    <source>
        <dbReference type="RuleBase" id="RU000461"/>
    </source>
</evidence>
<evidence type="ECO:0000256" key="3">
    <source>
        <dbReference type="ARBA" id="ARBA00022617"/>
    </source>
</evidence>
<keyword evidence="8" id="KW-0812">Transmembrane</keyword>
<evidence type="ECO:0000256" key="8">
    <source>
        <dbReference type="SAM" id="Phobius"/>
    </source>
</evidence>
<evidence type="ECO:0000313" key="9">
    <source>
        <dbReference type="EMBL" id="KAF2995387.1"/>
    </source>
</evidence>
<comment type="similarity">
    <text evidence="2 7">Belongs to the cytochrome P450 family.</text>
</comment>
<gene>
    <name evidence="9" type="ORF">E8E13_004254</name>
</gene>
<dbReference type="PRINTS" id="PR00465">
    <property type="entry name" value="EP450IV"/>
</dbReference>